<evidence type="ECO:0000313" key="4">
    <source>
        <dbReference type="Proteomes" id="UP000285693"/>
    </source>
</evidence>
<keyword evidence="1" id="KW-0812">Transmembrane</keyword>
<reference evidence="3 4" key="1">
    <citation type="submission" date="2018-08" db="EMBL/GenBank/DDBJ databases">
        <title>A genome reference for cultivated species of the human gut microbiota.</title>
        <authorList>
            <person name="Zou Y."/>
            <person name="Xue W."/>
            <person name="Luo G."/>
        </authorList>
    </citation>
    <scope>NUCLEOTIDE SEQUENCE [LARGE SCALE GENOMIC DNA]</scope>
    <source>
        <strain evidence="3 4">AF16-31</strain>
    </source>
</reference>
<evidence type="ECO:0000256" key="1">
    <source>
        <dbReference type="SAM" id="Phobius"/>
    </source>
</evidence>
<gene>
    <name evidence="3" type="ORF">DWW65_12430</name>
</gene>
<sequence>MVNFYVYSFSIAAIPLLLGVLLIWFGKKLWKKANAENAKYRQRYSGRTTLRVIGVEKHEREERDSNESGEIIYVTSYTPIYEYMVNAQRYEYHTRLGSSIDQYPVGKEYPGYYDPENPKDVTETLKDITGGGSHFLSLICFVIGGVAILLGLVRVWSVIALL</sequence>
<keyword evidence="1" id="KW-1133">Transmembrane helix</keyword>
<feature type="transmembrane region" description="Helical" evidence="1">
    <location>
        <begin position="6"/>
        <end position="25"/>
    </location>
</feature>
<feature type="domain" description="DUF3592" evidence="2">
    <location>
        <begin position="52"/>
        <end position="121"/>
    </location>
</feature>
<protein>
    <submittedName>
        <fullName evidence="3">DUF3592 domain-containing protein</fullName>
    </submittedName>
</protein>
<dbReference type="Pfam" id="PF12158">
    <property type="entry name" value="DUF3592"/>
    <property type="match status" value="1"/>
</dbReference>
<dbReference type="Proteomes" id="UP000285693">
    <property type="component" value="Unassembled WGS sequence"/>
</dbReference>
<evidence type="ECO:0000313" key="3">
    <source>
        <dbReference type="EMBL" id="RGU44421.1"/>
    </source>
</evidence>
<name>A0A3R6BRK7_9FIRM</name>
<accession>A0A3R6BRK7</accession>
<dbReference type="InterPro" id="IPR021994">
    <property type="entry name" value="DUF3592"/>
</dbReference>
<keyword evidence="1" id="KW-0472">Membrane</keyword>
<feature type="transmembrane region" description="Helical" evidence="1">
    <location>
        <begin position="135"/>
        <end position="159"/>
    </location>
</feature>
<organism evidence="3 4">
    <name type="scientific">Coprococcus comes</name>
    <dbReference type="NCBI Taxonomy" id="410072"/>
    <lineage>
        <taxon>Bacteria</taxon>
        <taxon>Bacillati</taxon>
        <taxon>Bacillota</taxon>
        <taxon>Clostridia</taxon>
        <taxon>Lachnospirales</taxon>
        <taxon>Lachnospiraceae</taxon>
        <taxon>Coprococcus</taxon>
    </lineage>
</organism>
<proteinExistence type="predicted"/>
<dbReference type="AlphaFoldDB" id="A0A3R6BRK7"/>
<dbReference type="RefSeq" id="WP_117824344.1">
    <property type="nucleotide sequence ID" value="NZ_JAAIOQ010000016.1"/>
</dbReference>
<comment type="caution">
    <text evidence="3">The sequence shown here is derived from an EMBL/GenBank/DDBJ whole genome shotgun (WGS) entry which is preliminary data.</text>
</comment>
<dbReference type="EMBL" id="QRXY01000017">
    <property type="protein sequence ID" value="RGU44421.1"/>
    <property type="molecule type" value="Genomic_DNA"/>
</dbReference>
<evidence type="ECO:0000259" key="2">
    <source>
        <dbReference type="Pfam" id="PF12158"/>
    </source>
</evidence>